<sequence>MKEMAFLRSTDSKQKRTANTMACLLQAMEGSSVVVELKNYSTVQGILAGCDDAMNIEMKTVTIHDFKRHSTPLHCDSFHIQGKFIRFVHFDHYFNAAKVIHKWLNVPRKFGGPLRKKTR</sequence>
<reference evidence="2 3" key="1">
    <citation type="submission" date="2018-11" db="EMBL/GenBank/DDBJ databases">
        <authorList>
            <consortium name="Pathogen Informatics"/>
        </authorList>
    </citation>
    <scope>NUCLEOTIDE SEQUENCE [LARGE SCALE GENOMIC DNA]</scope>
</reference>
<dbReference type="InterPro" id="IPR010920">
    <property type="entry name" value="LSM_dom_sf"/>
</dbReference>
<dbReference type="Gene3D" id="2.30.30.100">
    <property type="match status" value="1"/>
</dbReference>
<dbReference type="GO" id="GO:0006398">
    <property type="term" value="P:mRNA 3'-end processing by stem-loop binding and cleavage"/>
    <property type="evidence" value="ECO:0007669"/>
    <property type="project" value="TreeGrafter"/>
</dbReference>
<dbReference type="PANTHER" id="PTHR21196">
    <property type="entry name" value="U7 SNRNA-ASSOCIATED SM-LIKE PROTEIN LSM10"/>
    <property type="match status" value="1"/>
</dbReference>
<accession>A0A3P7DP43</accession>
<dbReference type="GO" id="GO:0071209">
    <property type="term" value="F:U7 snRNA binding"/>
    <property type="evidence" value="ECO:0007669"/>
    <property type="project" value="TreeGrafter"/>
</dbReference>
<dbReference type="CDD" id="cd01733">
    <property type="entry name" value="LSm10"/>
    <property type="match status" value="1"/>
</dbReference>
<organism evidence="2 3">
    <name type="scientific">Wuchereria bancrofti</name>
    <dbReference type="NCBI Taxonomy" id="6293"/>
    <lineage>
        <taxon>Eukaryota</taxon>
        <taxon>Metazoa</taxon>
        <taxon>Ecdysozoa</taxon>
        <taxon>Nematoda</taxon>
        <taxon>Chromadorea</taxon>
        <taxon>Rhabditida</taxon>
        <taxon>Spirurina</taxon>
        <taxon>Spiruromorpha</taxon>
        <taxon>Filarioidea</taxon>
        <taxon>Onchocercidae</taxon>
        <taxon>Wuchereria</taxon>
    </lineage>
</organism>
<protein>
    <recommendedName>
        <fullName evidence="1">Sm domain-containing protein</fullName>
    </recommendedName>
</protein>
<evidence type="ECO:0000313" key="3">
    <source>
        <dbReference type="Proteomes" id="UP000270924"/>
    </source>
</evidence>
<dbReference type="Pfam" id="PF01423">
    <property type="entry name" value="LSM"/>
    <property type="match status" value="1"/>
</dbReference>
<dbReference type="GO" id="GO:0071254">
    <property type="term" value="C:cytoplasmic U snRNP body"/>
    <property type="evidence" value="ECO:0007669"/>
    <property type="project" value="TreeGrafter"/>
</dbReference>
<dbReference type="InParanoid" id="A0A3P7DP43"/>
<dbReference type="Proteomes" id="UP000270924">
    <property type="component" value="Unassembled WGS sequence"/>
</dbReference>
<dbReference type="PANTHER" id="PTHR21196:SF1">
    <property type="entry name" value="U7 SNRNA-ASSOCIATED SM-LIKE PROTEIN LSM10"/>
    <property type="match status" value="1"/>
</dbReference>
<feature type="domain" description="Sm" evidence="1">
    <location>
        <begin position="24"/>
        <end position="89"/>
    </location>
</feature>
<dbReference type="GO" id="GO:0071208">
    <property type="term" value="F:histone pre-mRNA DCP binding"/>
    <property type="evidence" value="ECO:0007669"/>
    <property type="project" value="TreeGrafter"/>
</dbReference>
<evidence type="ECO:0000313" key="2">
    <source>
        <dbReference type="EMBL" id="VDM08616.1"/>
    </source>
</evidence>
<dbReference type="GO" id="GO:0016604">
    <property type="term" value="C:nuclear body"/>
    <property type="evidence" value="ECO:0007669"/>
    <property type="project" value="TreeGrafter"/>
</dbReference>
<dbReference type="InterPro" id="IPR001163">
    <property type="entry name" value="Sm_dom_euk/arc"/>
</dbReference>
<dbReference type="AlphaFoldDB" id="A0A3P7DP43"/>
<evidence type="ECO:0000259" key="1">
    <source>
        <dbReference type="Pfam" id="PF01423"/>
    </source>
</evidence>
<dbReference type="InterPro" id="IPR052840">
    <property type="entry name" value="U7_snRNA_Sm-like"/>
</dbReference>
<proteinExistence type="predicted"/>
<dbReference type="SUPFAM" id="SSF50182">
    <property type="entry name" value="Sm-like ribonucleoproteins"/>
    <property type="match status" value="1"/>
</dbReference>
<gene>
    <name evidence="2" type="ORF">WBA_LOCUS2002</name>
</gene>
<dbReference type="EMBL" id="UYWW01000492">
    <property type="protein sequence ID" value="VDM08616.1"/>
    <property type="molecule type" value="Genomic_DNA"/>
</dbReference>
<keyword evidence="3" id="KW-1185">Reference proteome</keyword>
<name>A0A3P7DP43_WUCBA</name>
<dbReference type="OrthoDB" id="10256176at2759"/>